<dbReference type="AlphaFoldDB" id="A0A9E7SCU9"/>
<feature type="domain" description="SSD" evidence="7">
    <location>
        <begin position="265"/>
        <end position="388"/>
    </location>
</feature>
<evidence type="ECO:0000256" key="4">
    <source>
        <dbReference type="ARBA" id="ARBA00022989"/>
    </source>
</evidence>
<dbReference type="Gene3D" id="1.20.1640.10">
    <property type="entry name" value="Multidrug efflux transporter AcrB transmembrane domain"/>
    <property type="match status" value="2"/>
</dbReference>
<feature type="transmembrane region" description="Helical" evidence="6">
    <location>
        <begin position="237"/>
        <end position="256"/>
    </location>
</feature>
<keyword evidence="2" id="KW-1003">Cell membrane</keyword>
<feature type="transmembrane region" description="Helical" evidence="6">
    <location>
        <begin position="745"/>
        <end position="764"/>
    </location>
</feature>
<keyword evidence="5 6" id="KW-0472">Membrane</keyword>
<dbReference type="Pfam" id="PF03176">
    <property type="entry name" value="MMPL"/>
    <property type="match status" value="2"/>
</dbReference>
<dbReference type="Proteomes" id="UP001056425">
    <property type="component" value="Chromosome"/>
</dbReference>
<feature type="transmembrane region" description="Helical" evidence="6">
    <location>
        <begin position="770"/>
        <end position="797"/>
    </location>
</feature>
<evidence type="ECO:0000313" key="8">
    <source>
        <dbReference type="EMBL" id="USH00145.1"/>
    </source>
</evidence>
<evidence type="ECO:0000259" key="7">
    <source>
        <dbReference type="PROSITE" id="PS50156"/>
    </source>
</evidence>
<dbReference type="PROSITE" id="PS50156">
    <property type="entry name" value="SSD"/>
    <property type="match status" value="2"/>
</dbReference>
<keyword evidence="4 6" id="KW-1133">Transmembrane helix</keyword>
<feature type="transmembrane region" description="Helical" evidence="6">
    <location>
        <begin position="289"/>
        <end position="307"/>
    </location>
</feature>
<feature type="transmembrane region" description="Helical" evidence="6">
    <location>
        <begin position="691"/>
        <end position="714"/>
    </location>
</feature>
<feature type="transmembrane region" description="Helical" evidence="6">
    <location>
        <begin position="363"/>
        <end position="385"/>
    </location>
</feature>
<accession>A0A9E7SCU9</accession>
<evidence type="ECO:0000256" key="1">
    <source>
        <dbReference type="ARBA" id="ARBA00004651"/>
    </source>
</evidence>
<dbReference type="PANTHER" id="PTHR33406">
    <property type="entry name" value="MEMBRANE PROTEIN MJ1562-RELATED"/>
    <property type="match status" value="1"/>
</dbReference>
<dbReference type="PANTHER" id="PTHR33406:SF13">
    <property type="entry name" value="MEMBRANE PROTEIN YDFJ"/>
    <property type="match status" value="1"/>
</dbReference>
<name>A0A9E7SCU9_9EURY</name>
<feature type="transmembrane region" description="Helical" evidence="6">
    <location>
        <begin position="666"/>
        <end position="685"/>
    </location>
</feature>
<dbReference type="SUPFAM" id="SSF82866">
    <property type="entry name" value="Multidrug efflux transporter AcrB transmembrane domain"/>
    <property type="match status" value="2"/>
</dbReference>
<protein>
    <submittedName>
        <fullName evidence="8">MMPL family transporter</fullName>
    </submittedName>
</protein>
<dbReference type="InterPro" id="IPR004869">
    <property type="entry name" value="MMPL_dom"/>
</dbReference>
<feature type="transmembrane region" description="Helical" evidence="6">
    <location>
        <begin position="423"/>
        <end position="446"/>
    </location>
</feature>
<dbReference type="GO" id="GO:0005886">
    <property type="term" value="C:plasma membrane"/>
    <property type="evidence" value="ECO:0007669"/>
    <property type="project" value="UniProtKB-SubCell"/>
</dbReference>
<organism evidence="8 9">
    <name type="scientific">Thermococcus argininiproducens</name>
    <dbReference type="NCBI Taxonomy" id="2866384"/>
    <lineage>
        <taxon>Archaea</taxon>
        <taxon>Methanobacteriati</taxon>
        <taxon>Methanobacteriota</taxon>
        <taxon>Thermococci</taxon>
        <taxon>Thermococcales</taxon>
        <taxon>Thermococcaceae</taxon>
        <taxon>Thermococcus</taxon>
    </lineage>
</organism>
<feature type="domain" description="SSD" evidence="7">
    <location>
        <begin position="668"/>
        <end position="795"/>
    </location>
</feature>
<feature type="transmembrane region" description="Helical" evidence="6">
    <location>
        <begin position="640"/>
        <end position="659"/>
    </location>
</feature>
<evidence type="ECO:0000256" key="3">
    <source>
        <dbReference type="ARBA" id="ARBA00022692"/>
    </source>
</evidence>
<evidence type="ECO:0000313" key="9">
    <source>
        <dbReference type="Proteomes" id="UP001056425"/>
    </source>
</evidence>
<dbReference type="RefSeq" id="WP_251949432.1">
    <property type="nucleotide sequence ID" value="NZ_CP080572.1"/>
</dbReference>
<proteinExistence type="predicted"/>
<gene>
    <name evidence="8" type="ORF">K1720_01290</name>
</gene>
<dbReference type="InterPro" id="IPR000731">
    <property type="entry name" value="SSD"/>
</dbReference>
<dbReference type="GeneID" id="72776935"/>
<sequence>MQKIVKWIAFHPKSAIALVLVITLIFTSFTANLQEETSLESLFPNYPEVGIMEDIQNDFGNQEPVIILIRGEDVLTPEYFRKTADITEKIWKDAIINSALMEPKDESITSLPEFLAVYQLSLKGNFNPSKEQVLEEIRSFVSKDEIIRTFNAFLEDPNVPQVMKDYVLVFLPKTFDGDVMKSNKMVIYISLDAALSNGELEKTELRIESTAKSVDAKTLTYGFKLLNYYYVKTEERLIPAFLIALILILALMILNFKGLSDVAISLTTLFLAMLWTFGLAGLLGWKIDVMAGMVPILILGLGIDFSFHVLMNYREKLKETSDPKKSAYLVLSTVGIALLLAMVTTVVGFSSNGISKIPSMRHFGFLSAFSILAIFVLNLTFVPAMRELLDLRKAKRQFKTSKKRELVKNGVIKRLLWLIKKPSIVVIFLIIIFGVALPGWVLGFGMKASYDPTGELATDLDITKAHDILNEEFDVGTETVFIRVDGKLTDPKFWEELEKAVENMNDDKYVVVYDGKARVEWILSLVPFFTMEDQRVAGAYILVDKNRDGKIDGDVTPAELKAFLSALYETPMGKYYLHKDENGNFDGLIIRVATRTKLGYHGKKLLEELKEDFKAINANVSFTGMPIIWARGLDDIRDSMANSIFLCLAFAFIVLPIAFGLFHRSLFLGFLTALPPFITIGWLFMTMKFLGIPLNMMTAMVGAIIVGIGIDYPIHIANRWALERKEGKTLEECYAISLSSTGKEVLYSALTTLVAFGVFILIPIPVITQFAITTLFGLIYSFVGAVLTLPLLLRLFWHRGD</sequence>
<comment type="subcellular location">
    <subcellularLocation>
        <location evidence="1">Cell membrane</location>
        <topology evidence="1">Multi-pass membrane protein</topology>
    </subcellularLocation>
</comment>
<evidence type="ECO:0000256" key="2">
    <source>
        <dbReference type="ARBA" id="ARBA00022475"/>
    </source>
</evidence>
<evidence type="ECO:0000256" key="6">
    <source>
        <dbReference type="SAM" id="Phobius"/>
    </source>
</evidence>
<keyword evidence="9" id="KW-1185">Reference proteome</keyword>
<feature type="transmembrane region" description="Helical" evidence="6">
    <location>
        <begin position="328"/>
        <end position="351"/>
    </location>
</feature>
<dbReference type="EMBL" id="CP080572">
    <property type="protein sequence ID" value="USH00145.1"/>
    <property type="molecule type" value="Genomic_DNA"/>
</dbReference>
<reference evidence="8 9" key="1">
    <citation type="submission" date="2021-08" db="EMBL/GenBank/DDBJ databases">
        <title>Thermococcus onnuriiensis IOH2.</title>
        <authorList>
            <person name="Park Y.-J."/>
        </authorList>
    </citation>
    <scope>NUCLEOTIDE SEQUENCE [LARGE SCALE GENOMIC DNA]</scope>
    <source>
        <strain evidence="8 9">IOH2</strain>
    </source>
</reference>
<dbReference type="KEGG" id="thei:K1720_01290"/>
<dbReference type="InterPro" id="IPR050545">
    <property type="entry name" value="Mycobact_MmpL"/>
</dbReference>
<keyword evidence="3 6" id="KW-0812">Transmembrane</keyword>
<feature type="transmembrane region" description="Helical" evidence="6">
    <location>
        <begin position="263"/>
        <end position="283"/>
    </location>
</feature>
<evidence type="ECO:0000256" key="5">
    <source>
        <dbReference type="ARBA" id="ARBA00023136"/>
    </source>
</evidence>